<feature type="transmembrane region" description="Helical" evidence="6">
    <location>
        <begin position="16"/>
        <end position="33"/>
    </location>
</feature>
<dbReference type="PANTHER" id="PTHR24092:SF5">
    <property type="entry name" value="PHOSPHOLIPID-TRANSPORTING ATPASE"/>
    <property type="match status" value="1"/>
</dbReference>
<dbReference type="PROSITE" id="PS00154">
    <property type="entry name" value="ATPASE_E1_E2"/>
    <property type="match status" value="1"/>
</dbReference>
<dbReference type="OrthoDB" id="2426913at2759"/>
<evidence type="ECO:0000256" key="6">
    <source>
        <dbReference type="SAM" id="Phobius"/>
    </source>
</evidence>
<dbReference type="SUPFAM" id="SSF56784">
    <property type="entry name" value="HAD-like"/>
    <property type="match status" value="1"/>
</dbReference>
<comment type="subcellular location">
    <subcellularLocation>
        <location evidence="1">Membrane</location>
    </subcellularLocation>
</comment>
<evidence type="ECO:0000313" key="7">
    <source>
        <dbReference type="EMBL" id="ELP84763.1"/>
    </source>
</evidence>
<dbReference type="GO" id="GO:0005886">
    <property type="term" value="C:plasma membrane"/>
    <property type="evidence" value="ECO:0007669"/>
    <property type="project" value="TreeGrafter"/>
</dbReference>
<evidence type="ECO:0000256" key="3">
    <source>
        <dbReference type="ARBA" id="ARBA00022989"/>
    </source>
</evidence>
<evidence type="ECO:0000256" key="2">
    <source>
        <dbReference type="ARBA" id="ARBA00022692"/>
    </source>
</evidence>
<dbReference type="Gene3D" id="3.40.50.1000">
    <property type="entry name" value="HAD superfamily/HAD-like"/>
    <property type="match status" value="1"/>
</dbReference>
<keyword evidence="5" id="KW-0175">Coiled coil</keyword>
<dbReference type="OMA" id="CENCMEE"/>
<evidence type="ECO:0000256" key="4">
    <source>
        <dbReference type="ARBA" id="ARBA00023136"/>
    </source>
</evidence>
<evidence type="ECO:0000256" key="5">
    <source>
        <dbReference type="SAM" id="Coils"/>
    </source>
</evidence>
<dbReference type="InterPro" id="IPR036412">
    <property type="entry name" value="HAD-like_sf"/>
</dbReference>
<dbReference type="InterPro" id="IPR023299">
    <property type="entry name" value="ATPase_P-typ_cyto_dom_N"/>
</dbReference>
<dbReference type="RefSeq" id="XP_004184109.1">
    <property type="nucleotide sequence ID" value="XM_004184061.1"/>
</dbReference>
<dbReference type="VEuPathDB" id="AmoebaDB:EIN_262100"/>
<evidence type="ECO:0000256" key="1">
    <source>
        <dbReference type="ARBA" id="ARBA00004370"/>
    </source>
</evidence>
<dbReference type="SUPFAM" id="SSF81665">
    <property type="entry name" value="Calcium ATPase, transmembrane domain M"/>
    <property type="match status" value="1"/>
</dbReference>
<feature type="coiled-coil region" evidence="5">
    <location>
        <begin position="139"/>
        <end position="166"/>
    </location>
</feature>
<feature type="non-terminal residue" evidence="7">
    <location>
        <position position="379"/>
    </location>
</feature>
<dbReference type="GO" id="GO:0006897">
    <property type="term" value="P:endocytosis"/>
    <property type="evidence" value="ECO:0007669"/>
    <property type="project" value="TreeGrafter"/>
</dbReference>
<keyword evidence="2 6" id="KW-0812">Transmembrane</keyword>
<sequence>SGNVKRGKTEAEINRLSKFLFCSLLFLSVMMVMKDFCQHPTNPFVLVSLTRFMILFSSIIPISMRVNLDIAKLVYAFFINKDKEIKGAEVRNSTLPEELGRVDFVLSDKTGTLTKNEMTFQVLCMQSKILREANFEDIKDDVKELCENCMEECSELNEAKKGTEKNLNIEEKIFVQKKNNPKHLLRCIEAMALCHNVTPSFNESGEKYYQASSPDEVALVKFAEHVGVVLEHRTFKQIVLRTPTGKLEYEILNVFPFSSTTKRMGIILRAKNGEVLFLMKGADNVMSKIISNNEWLEEECNNLAREGLRTLKYDAASALMSNRDLEVFKIQESIESGLKALCITGVEDELQDNVQRTLEMLKQANVRVWMLTGDKVETV</sequence>
<name>A0A0A1U1I0_ENTIV</name>
<dbReference type="Proteomes" id="UP000014680">
    <property type="component" value="Unassembled WGS sequence"/>
</dbReference>
<dbReference type="Gene3D" id="3.40.1110.10">
    <property type="entry name" value="Calcium-transporting ATPase, cytoplasmic domain N"/>
    <property type="match status" value="1"/>
</dbReference>
<keyword evidence="4 6" id="KW-0472">Membrane</keyword>
<keyword evidence="8" id="KW-1185">Reference proteome</keyword>
<reference evidence="7 8" key="1">
    <citation type="submission" date="2012-10" db="EMBL/GenBank/DDBJ databases">
        <authorList>
            <person name="Zafar N."/>
            <person name="Inman J."/>
            <person name="Hall N."/>
            <person name="Lorenzi H."/>
            <person name="Caler E."/>
        </authorList>
    </citation>
    <scope>NUCLEOTIDE SEQUENCE [LARGE SCALE GENOMIC DNA]</scope>
    <source>
        <strain evidence="7 8">IP1</strain>
    </source>
</reference>
<dbReference type="InterPro" id="IPR023214">
    <property type="entry name" value="HAD_sf"/>
</dbReference>
<dbReference type="PANTHER" id="PTHR24092">
    <property type="entry name" value="PROBABLE PHOSPHOLIPID-TRANSPORTING ATPASE"/>
    <property type="match status" value="1"/>
</dbReference>
<organism evidence="7 8">
    <name type="scientific">Entamoeba invadens IP1</name>
    <dbReference type="NCBI Taxonomy" id="370355"/>
    <lineage>
        <taxon>Eukaryota</taxon>
        <taxon>Amoebozoa</taxon>
        <taxon>Evosea</taxon>
        <taxon>Archamoebae</taxon>
        <taxon>Mastigamoebida</taxon>
        <taxon>Entamoebidae</taxon>
        <taxon>Entamoeba</taxon>
    </lineage>
</organism>
<feature type="non-terminal residue" evidence="7">
    <location>
        <position position="1"/>
    </location>
</feature>
<dbReference type="InterPro" id="IPR001757">
    <property type="entry name" value="P_typ_ATPase"/>
</dbReference>
<dbReference type="SUPFAM" id="SSF81660">
    <property type="entry name" value="Metal cation-transporting ATPase, ATP-binding domain N"/>
    <property type="match status" value="1"/>
</dbReference>
<dbReference type="Pfam" id="PF13246">
    <property type="entry name" value="Cation_ATPase"/>
    <property type="match status" value="1"/>
</dbReference>
<dbReference type="PRINTS" id="PR00119">
    <property type="entry name" value="CATATPASE"/>
</dbReference>
<keyword evidence="3 6" id="KW-1133">Transmembrane helix</keyword>
<dbReference type="InterPro" id="IPR023298">
    <property type="entry name" value="ATPase_P-typ_TM_dom_sf"/>
</dbReference>
<proteinExistence type="predicted"/>
<dbReference type="NCBIfam" id="TIGR01494">
    <property type="entry name" value="ATPase_P-type"/>
    <property type="match status" value="1"/>
</dbReference>
<dbReference type="AlphaFoldDB" id="A0A0A1U1I0"/>
<dbReference type="GO" id="GO:0005524">
    <property type="term" value="F:ATP binding"/>
    <property type="evidence" value="ECO:0007669"/>
    <property type="project" value="InterPro"/>
</dbReference>
<dbReference type="GeneID" id="14883739"/>
<dbReference type="EMBL" id="KB207110">
    <property type="protein sequence ID" value="ELP84763.1"/>
    <property type="molecule type" value="Genomic_DNA"/>
</dbReference>
<dbReference type="GO" id="GO:0005802">
    <property type="term" value="C:trans-Golgi network"/>
    <property type="evidence" value="ECO:0007669"/>
    <property type="project" value="TreeGrafter"/>
</dbReference>
<dbReference type="GO" id="GO:0140326">
    <property type="term" value="F:ATPase-coupled intramembrane lipid transporter activity"/>
    <property type="evidence" value="ECO:0007669"/>
    <property type="project" value="TreeGrafter"/>
</dbReference>
<dbReference type="GO" id="GO:0016887">
    <property type="term" value="F:ATP hydrolysis activity"/>
    <property type="evidence" value="ECO:0007669"/>
    <property type="project" value="InterPro"/>
</dbReference>
<accession>A0A0A1U1I0</accession>
<gene>
    <name evidence="7" type="ORF">EIN_262100</name>
</gene>
<dbReference type="KEGG" id="eiv:EIN_262100"/>
<dbReference type="GO" id="GO:0005768">
    <property type="term" value="C:endosome"/>
    <property type="evidence" value="ECO:0007669"/>
    <property type="project" value="TreeGrafter"/>
</dbReference>
<protein>
    <submittedName>
        <fullName evidence="7">Phospholipid-transporting P-type atpase, putative</fullName>
    </submittedName>
</protein>
<dbReference type="InterPro" id="IPR018303">
    <property type="entry name" value="ATPase_P-typ_P_site"/>
</dbReference>
<evidence type="ECO:0000313" key="8">
    <source>
        <dbReference type="Proteomes" id="UP000014680"/>
    </source>
</evidence>
<dbReference type="GO" id="GO:0045332">
    <property type="term" value="P:phospholipid translocation"/>
    <property type="evidence" value="ECO:0007669"/>
    <property type="project" value="TreeGrafter"/>
</dbReference>
<dbReference type="GO" id="GO:0006890">
    <property type="term" value="P:retrograde vesicle-mediated transport, Golgi to endoplasmic reticulum"/>
    <property type="evidence" value="ECO:0007669"/>
    <property type="project" value="TreeGrafter"/>
</dbReference>